<evidence type="ECO:0000256" key="12">
    <source>
        <dbReference type="ARBA" id="ARBA00047615"/>
    </source>
</evidence>
<evidence type="ECO:0000256" key="7">
    <source>
        <dbReference type="ARBA" id="ARBA00022741"/>
    </source>
</evidence>
<comment type="catalytic activity">
    <reaction evidence="12 15">
        <text>dCMP + ATP = dCDP + ADP</text>
        <dbReference type="Rhea" id="RHEA:25094"/>
        <dbReference type="ChEBI" id="CHEBI:30616"/>
        <dbReference type="ChEBI" id="CHEBI:57566"/>
        <dbReference type="ChEBI" id="CHEBI:58593"/>
        <dbReference type="ChEBI" id="CHEBI:456216"/>
        <dbReference type="EC" id="2.7.4.25"/>
    </reaction>
</comment>
<protein>
    <recommendedName>
        <fullName evidence="14 15">Multifunctional fusion protein</fullName>
    </recommendedName>
    <domain>
        <recommendedName>
            <fullName evidence="14">3-phosphoshikimate 1-carboxyvinyltransferase</fullName>
            <ecNumber evidence="14">2.5.1.19</ecNumber>
        </recommendedName>
        <alternativeName>
            <fullName evidence="14">5-enolpyruvylshikimate-3-phosphate synthase</fullName>
            <shortName evidence="14">EPSP synthase</shortName>
            <shortName evidence="14">EPSPS</shortName>
        </alternativeName>
    </domain>
    <domain>
        <recommendedName>
            <fullName evidence="15">Cytidylate kinase</fullName>
            <shortName evidence="15">CK</shortName>
            <ecNumber evidence="15">2.7.4.25</ecNumber>
        </recommendedName>
        <alternativeName>
            <fullName evidence="15">Cytidine monophosphate kinase</fullName>
            <shortName evidence="15">CMP kinase</shortName>
        </alternativeName>
    </domain>
</protein>
<dbReference type="NCBIfam" id="TIGR00017">
    <property type="entry name" value="cmk"/>
    <property type="match status" value="1"/>
</dbReference>
<reference evidence="18 19" key="1">
    <citation type="submission" date="2012-06" db="EMBL/GenBank/DDBJ databases">
        <title>The complete chromosome of genome of Turneriella parva DSM 21527.</title>
        <authorList>
            <consortium name="US DOE Joint Genome Institute (JGI-PGF)"/>
            <person name="Lucas S."/>
            <person name="Han J."/>
            <person name="Lapidus A."/>
            <person name="Bruce D."/>
            <person name="Goodwin L."/>
            <person name="Pitluck S."/>
            <person name="Peters L."/>
            <person name="Kyrpides N."/>
            <person name="Mavromatis K."/>
            <person name="Ivanova N."/>
            <person name="Mikhailova N."/>
            <person name="Chertkov O."/>
            <person name="Detter J.C."/>
            <person name="Tapia R."/>
            <person name="Han C."/>
            <person name="Land M."/>
            <person name="Hauser L."/>
            <person name="Markowitz V."/>
            <person name="Cheng J.-F."/>
            <person name="Hugenholtz P."/>
            <person name="Woyke T."/>
            <person name="Wu D."/>
            <person name="Gronow S."/>
            <person name="Wellnitz S."/>
            <person name="Brambilla E."/>
            <person name="Klenk H.-P."/>
            <person name="Eisen J.A."/>
        </authorList>
    </citation>
    <scope>NUCLEOTIDE SEQUENCE [LARGE SCALE GENOMIC DNA]</scope>
    <source>
        <strain evidence="19">ATCC BAA-1111 / DSM 21527 / NCTC 11395 / H</strain>
    </source>
</reference>
<dbReference type="InterPro" id="IPR001986">
    <property type="entry name" value="Enolpyruvate_Tfrase_dom"/>
</dbReference>
<dbReference type="EC" id="2.5.1.19" evidence="14"/>
<dbReference type="HAMAP" id="MF_00238">
    <property type="entry name" value="Cytidyl_kinase_type1"/>
    <property type="match status" value="1"/>
</dbReference>
<evidence type="ECO:0000256" key="5">
    <source>
        <dbReference type="ARBA" id="ARBA00022605"/>
    </source>
</evidence>
<keyword evidence="19" id="KW-1185">Reference proteome</keyword>
<evidence type="ECO:0000256" key="6">
    <source>
        <dbReference type="ARBA" id="ARBA00022679"/>
    </source>
</evidence>
<dbReference type="PANTHER" id="PTHR21090">
    <property type="entry name" value="AROM/DEHYDROQUINATE SYNTHASE"/>
    <property type="match status" value="1"/>
</dbReference>
<keyword evidence="10 14" id="KW-0057">Aromatic amino acid biosynthesis</keyword>
<evidence type="ECO:0000256" key="13">
    <source>
        <dbReference type="ARBA" id="ARBA00048478"/>
    </source>
</evidence>
<comment type="pathway">
    <text evidence="1 14">Metabolic intermediate biosynthesis; chorismate biosynthesis; chorismate from D-erythrose 4-phosphate and phosphoenolpyruvate: step 6/7.</text>
</comment>
<feature type="binding site" evidence="14">
    <location>
        <position position="160"/>
    </location>
    <ligand>
        <name>phosphoenolpyruvate</name>
        <dbReference type="ChEBI" id="CHEBI:58702"/>
    </ligand>
</feature>
<comment type="subcellular location">
    <subcellularLocation>
        <location evidence="14">Cytoplasm</location>
    </subcellularLocation>
</comment>
<evidence type="ECO:0000256" key="15">
    <source>
        <dbReference type="HAMAP-Rule" id="MF_00238"/>
    </source>
</evidence>
<dbReference type="Pfam" id="PF00275">
    <property type="entry name" value="EPSP_synthase"/>
    <property type="match status" value="1"/>
</dbReference>
<dbReference type="SUPFAM" id="SSF55205">
    <property type="entry name" value="EPT/RTPC-like"/>
    <property type="match status" value="1"/>
</dbReference>
<dbReference type="InterPro" id="IPR036968">
    <property type="entry name" value="Enolpyruvate_Tfrase_sf"/>
</dbReference>
<dbReference type="NCBIfam" id="TIGR01356">
    <property type="entry name" value="aroA"/>
    <property type="match status" value="1"/>
</dbReference>
<accession>I4B7U5</accession>
<dbReference type="FunFam" id="3.65.10.10:FF:000005">
    <property type="entry name" value="3-phosphoshikimate 1-carboxyvinyltransferase"/>
    <property type="match status" value="1"/>
</dbReference>
<dbReference type="SUPFAM" id="SSF52540">
    <property type="entry name" value="P-loop containing nucleoside triphosphate hydrolases"/>
    <property type="match status" value="1"/>
</dbReference>
<evidence type="ECO:0000256" key="4">
    <source>
        <dbReference type="ARBA" id="ARBA00022490"/>
    </source>
</evidence>
<dbReference type="GO" id="GO:0006220">
    <property type="term" value="P:pyrimidine nucleotide metabolic process"/>
    <property type="evidence" value="ECO:0007669"/>
    <property type="project" value="UniProtKB-UniRule"/>
</dbReference>
<comment type="similarity">
    <text evidence="3 14">Belongs to the EPSP synthase family.</text>
</comment>
<dbReference type="Pfam" id="PF02224">
    <property type="entry name" value="Cytidylate_kin"/>
    <property type="match status" value="1"/>
</dbReference>
<dbReference type="GO" id="GO:0009073">
    <property type="term" value="P:aromatic amino acid family biosynthetic process"/>
    <property type="evidence" value="ECO:0007669"/>
    <property type="project" value="UniProtKB-KW"/>
</dbReference>
<keyword evidence="7 15" id="KW-0547">Nucleotide-binding</keyword>
<evidence type="ECO:0000256" key="14">
    <source>
        <dbReference type="HAMAP-Rule" id="MF_00210"/>
    </source>
</evidence>
<dbReference type="KEGG" id="tpx:Turpa_2713"/>
<dbReference type="PANTHER" id="PTHR21090:SF5">
    <property type="entry name" value="PENTAFUNCTIONAL AROM POLYPEPTIDE"/>
    <property type="match status" value="1"/>
</dbReference>
<dbReference type="GO" id="GO:0003866">
    <property type="term" value="F:3-phosphoshikimate 1-carboxyvinyltransferase activity"/>
    <property type="evidence" value="ECO:0007669"/>
    <property type="project" value="UniProtKB-UniRule"/>
</dbReference>
<dbReference type="AlphaFoldDB" id="I4B7U5"/>
<dbReference type="GO" id="GO:0008652">
    <property type="term" value="P:amino acid biosynthetic process"/>
    <property type="evidence" value="ECO:0007669"/>
    <property type="project" value="UniProtKB-KW"/>
</dbReference>
<comment type="subunit">
    <text evidence="14">Monomer.</text>
</comment>
<comment type="function">
    <text evidence="14">Catalyzes the transfer of the enolpyruvyl moiety of phosphoenolpyruvate (PEP) to the 5-hydroxyl of shikimate-3-phosphate (S3P) to produce enolpyruvyl shikimate-3-phosphate and inorganic phosphate.</text>
</comment>
<evidence type="ECO:0000256" key="8">
    <source>
        <dbReference type="ARBA" id="ARBA00022777"/>
    </source>
</evidence>
<feature type="binding site" evidence="14">
    <location>
        <position position="12"/>
    </location>
    <ligand>
        <name>3-phosphoshikimate</name>
        <dbReference type="ChEBI" id="CHEBI:145989"/>
    </ligand>
</feature>
<dbReference type="InterPro" id="IPR027417">
    <property type="entry name" value="P-loop_NTPase"/>
</dbReference>
<dbReference type="CDD" id="cd02020">
    <property type="entry name" value="CMPK"/>
    <property type="match status" value="1"/>
</dbReference>
<gene>
    <name evidence="15" type="primary">cmk</name>
    <name evidence="14" type="synonym">aroA</name>
    <name evidence="18" type="ordered locus">Turpa_2713</name>
</gene>
<feature type="binding site" evidence="14">
    <location>
        <position position="84"/>
    </location>
    <ligand>
        <name>phosphoenolpyruvate</name>
        <dbReference type="ChEBI" id="CHEBI:58702"/>
    </ligand>
</feature>
<dbReference type="InterPro" id="IPR011994">
    <property type="entry name" value="Cytidylate_kinase_dom"/>
</dbReference>
<dbReference type="EC" id="2.7.4.25" evidence="15"/>
<proteinExistence type="inferred from homology"/>
<evidence type="ECO:0000313" key="19">
    <source>
        <dbReference type="Proteomes" id="UP000006048"/>
    </source>
</evidence>
<feature type="binding site" evidence="14">
    <location>
        <position position="16"/>
    </location>
    <ligand>
        <name>3-phosphoshikimate</name>
        <dbReference type="ChEBI" id="CHEBI:145989"/>
    </ligand>
</feature>
<keyword evidence="9 15" id="KW-0067">ATP-binding</keyword>
<dbReference type="Gene3D" id="3.40.50.300">
    <property type="entry name" value="P-loop containing nucleotide triphosphate hydrolases"/>
    <property type="match status" value="1"/>
</dbReference>
<sequence length="660" mass="71772">MRGTLTFPGDKSLSHRAAILATLASGTSTISNFLDAGDTMNTLKAMQALGARVTETGPRSFRIESGGLKTLRSPETVIDCGNSGTGARLIMGLVAGLEGVSAVIDGDASLRKRPMRRVLAPLEKLGAKFEWLSDTDCLPVRIHGTKIHKVEFTETLGSAQVKSAVMLAALASGAELTLTENIPSRDHTENMLRFAGVQVLREGNTIRVPAGQVPAPREYKIWGDISSAAFFAVGASLVPDSELVLRGVLLNPFRDRYLTALKDMGAAIEILPQRDECGEKGGDVMVRSSRLKGIQLPAESIPSLIDEIPVLTIAGAFASGRFSYRDAKELRVKESDRIGIMVKNLQACGVAVTEFDDGLELAGDPQRRLTGTIEPHMDHRIVMSFEVANLAGGGGLKIDGKEWIETSFPSFYEKLQFVTSGKMPDHKKIEVITIDGPAGSGKSTVAYMVAKALGYNQIDSGALYRAFTWAGYEKFRQLGGSGDWATAIEANSGLKTYLSEIPLEISFGSDGRQHVYAAGRELGDELRSPEIASRIKPVADARYLRERVREVLVDAASRFSLVADGRDMGTDVFVDAAYKFFLTADSRTRAARRLAEFQQKQAGITLDEVQAQIEARDRDDENREFGGLRPAHEAIFIDTSSRTQERVADIMLAYIRCARM</sequence>
<dbReference type="Gene3D" id="3.65.10.10">
    <property type="entry name" value="Enolpyruvate transferase domain"/>
    <property type="match status" value="2"/>
</dbReference>
<feature type="binding site" evidence="14">
    <location>
        <position position="113"/>
    </location>
    <ligand>
        <name>phosphoenolpyruvate</name>
        <dbReference type="ChEBI" id="CHEBI:58702"/>
    </ligand>
</feature>
<evidence type="ECO:0000259" key="16">
    <source>
        <dbReference type="Pfam" id="PF00275"/>
    </source>
</evidence>
<feature type="binding site" evidence="14">
    <location>
        <position position="160"/>
    </location>
    <ligand>
        <name>3-phosphoshikimate</name>
        <dbReference type="ChEBI" id="CHEBI:145989"/>
    </ligand>
</feature>
<evidence type="ECO:0000313" key="18">
    <source>
        <dbReference type="EMBL" id="AFM13352.1"/>
    </source>
</evidence>
<keyword evidence="6 14" id="KW-0808">Transferase</keyword>
<evidence type="ECO:0000256" key="9">
    <source>
        <dbReference type="ARBA" id="ARBA00022840"/>
    </source>
</evidence>
<comment type="caution">
    <text evidence="14">Lacks conserved residue(s) required for the propagation of feature annotation.</text>
</comment>
<dbReference type="GO" id="GO:0005737">
    <property type="term" value="C:cytoplasm"/>
    <property type="evidence" value="ECO:0007669"/>
    <property type="project" value="UniProtKB-SubCell"/>
</dbReference>
<dbReference type="CDD" id="cd01556">
    <property type="entry name" value="EPSP_synthase"/>
    <property type="match status" value="1"/>
</dbReference>
<keyword evidence="5 14" id="KW-0028">Amino-acid biosynthesis</keyword>
<evidence type="ECO:0000256" key="1">
    <source>
        <dbReference type="ARBA" id="ARBA00004811"/>
    </source>
</evidence>
<organism evidence="18 19">
    <name type="scientific">Turneriella parva (strain ATCC BAA-1111 / DSM 21527 / NCTC 11395 / H)</name>
    <name type="common">Leptospira parva</name>
    <dbReference type="NCBI Taxonomy" id="869212"/>
    <lineage>
        <taxon>Bacteria</taxon>
        <taxon>Pseudomonadati</taxon>
        <taxon>Spirochaetota</taxon>
        <taxon>Spirochaetia</taxon>
        <taxon>Leptospirales</taxon>
        <taxon>Leptospiraceae</taxon>
        <taxon>Turneriella</taxon>
    </lineage>
</organism>
<feature type="binding site" evidence="15">
    <location>
        <begin position="436"/>
        <end position="444"/>
    </location>
    <ligand>
        <name>ATP</name>
        <dbReference type="ChEBI" id="CHEBI:30616"/>
    </ligand>
</feature>
<dbReference type="UniPathway" id="UPA00053">
    <property type="reaction ID" value="UER00089"/>
</dbReference>
<feature type="binding site" evidence="14">
    <location>
        <position position="380"/>
    </location>
    <ligand>
        <name>phosphoenolpyruvate</name>
        <dbReference type="ChEBI" id="CHEBI:58702"/>
    </ligand>
</feature>
<dbReference type="GO" id="GO:0009423">
    <property type="term" value="P:chorismate biosynthetic process"/>
    <property type="evidence" value="ECO:0007669"/>
    <property type="project" value="UniProtKB-UniRule"/>
</dbReference>
<feature type="domain" description="Enolpyruvate transferase" evidence="16">
    <location>
        <begin position="2"/>
        <end position="415"/>
    </location>
</feature>
<evidence type="ECO:0000256" key="11">
    <source>
        <dbReference type="ARBA" id="ARBA00044633"/>
    </source>
</evidence>
<feature type="binding site" evidence="14">
    <location>
        <position position="11"/>
    </location>
    <ligand>
        <name>3-phosphoshikimate</name>
        <dbReference type="ChEBI" id="CHEBI:145989"/>
    </ligand>
</feature>
<dbReference type="HOGENOM" id="CLU_026431_0_0_12"/>
<evidence type="ECO:0000256" key="3">
    <source>
        <dbReference type="ARBA" id="ARBA00009948"/>
    </source>
</evidence>
<evidence type="ECO:0000259" key="17">
    <source>
        <dbReference type="Pfam" id="PF02224"/>
    </source>
</evidence>
<name>I4B7U5_TURPD</name>
<dbReference type="EMBL" id="CP002959">
    <property type="protein sequence ID" value="AFM13352.1"/>
    <property type="molecule type" value="Genomic_DNA"/>
</dbReference>
<keyword evidence="8 15" id="KW-0418">Kinase</keyword>
<dbReference type="InterPro" id="IPR023193">
    <property type="entry name" value="EPSP_synthase_CS"/>
</dbReference>
<comment type="similarity">
    <text evidence="2 15">Belongs to the cytidylate kinase family. Type 1 subfamily.</text>
</comment>
<dbReference type="HAMAP" id="MF_00210">
    <property type="entry name" value="EPSP_synth"/>
    <property type="match status" value="1"/>
</dbReference>
<feature type="domain" description="Cytidylate kinase" evidence="17">
    <location>
        <begin position="432"/>
        <end position="656"/>
    </location>
</feature>
<comment type="catalytic activity">
    <reaction evidence="11">
        <text>3-phosphoshikimate + phosphoenolpyruvate = 5-O-(1-carboxyvinyl)-3-phosphoshikimate + phosphate</text>
        <dbReference type="Rhea" id="RHEA:21256"/>
        <dbReference type="ChEBI" id="CHEBI:43474"/>
        <dbReference type="ChEBI" id="CHEBI:57701"/>
        <dbReference type="ChEBI" id="CHEBI:58702"/>
        <dbReference type="ChEBI" id="CHEBI:145989"/>
        <dbReference type="EC" id="2.5.1.19"/>
    </reaction>
    <physiologicalReaction direction="left-to-right" evidence="11">
        <dbReference type="Rhea" id="RHEA:21257"/>
    </physiologicalReaction>
</comment>
<dbReference type="Proteomes" id="UP000006048">
    <property type="component" value="Chromosome"/>
</dbReference>
<feature type="binding site" evidence="14">
    <location>
        <position position="306"/>
    </location>
    <ligand>
        <name>3-phosphoshikimate</name>
        <dbReference type="ChEBI" id="CHEBI:145989"/>
    </ligand>
</feature>
<keyword evidence="4 14" id="KW-0963">Cytoplasm</keyword>
<evidence type="ECO:0000256" key="2">
    <source>
        <dbReference type="ARBA" id="ARBA00009427"/>
    </source>
</evidence>
<evidence type="ECO:0000256" key="10">
    <source>
        <dbReference type="ARBA" id="ARBA00023141"/>
    </source>
</evidence>
<dbReference type="STRING" id="869212.Turpa_2713"/>
<feature type="binding site" evidence="14">
    <location>
        <position position="333"/>
    </location>
    <ligand>
        <name>3-phosphoshikimate</name>
        <dbReference type="ChEBI" id="CHEBI:145989"/>
    </ligand>
</feature>
<dbReference type="PROSITE" id="PS00104">
    <property type="entry name" value="EPSP_SYNTHASE_1"/>
    <property type="match status" value="1"/>
</dbReference>
<feature type="binding site" evidence="14">
    <location>
        <position position="158"/>
    </location>
    <ligand>
        <name>3-phosphoshikimate</name>
        <dbReference type="ChEBI" id="CHEBI:145989"/>
    </ligand>
</feature>
<feature type="active site" description="Proton acceptor" evidence="14">
    <location>
        <position position="306"/>
    </location>
</feature>
<comment type="catalytic activity">
    <reaction evidence="13 15">
        <text>CMP + ATP = CDP + ADP</text>
        <dbReference type="Rhea" id="RHEA:11600"/>
        <dbReference type="ChEBI" id="CHEBI:30616"/>
        <dbReference type="ChEBI" id="CHEBI:58069"/>
        <dbReference type="ChEBI" id="CHEBI:60377"/>
        <dbReference type="ChEBI" id="CHEBI:456216"/>
        <dbReference type="EC" id="2.7.4.25"/>
    </reaction>
</comment>
<feature type="binding site" evidence="14">
    <location>
        <position position="337"/>
    </location>
    <ligand>
        <name>phosphoenolpyruvate</name>
        <dbReference type="ChEBI" id="CHEBI:58702"/>
    </ligand>
</feature>
<dbReference type="InterPro" id="IPR003136">
    <property type="entry name" value="Cytidylate_kin"/>
</dbReference>
<feature type="binding site" evidence="14">
    <location>
        <position position="11"/>
    </location>
    <ligand>
        <name>phosphoenolpyruvate</name>
        <dbReference type="ChEBI" id="CHEBI:58702"/>
    </ligand>
</feature>
<dbReference type="InterPro" id="IPR006264">
    <property type="entry name" value="EPSP_synthase"/>
</dbReference>
<dbReference type="GO" id="GO:0005524">
    <property type="term" value="F:ATP binding"/>
    <property type="evidence" value="ECO:0007669"/>
    <property type="project" value="UniProtKB-UniRule"/>
</dbReference>
<dbReference type="GO" id="GO:0036431">
    <property type="term" value="F:dCMP kinase activity"/>
    <property type="evidence" value="ECO:0007669"/>
    <property type="project" value="InterPro"/>
</dbReference>
<dbReference type="GO" id="GO:0036430">
    <property type="term" value="F:CMP kinase activity"/>
    <property type="evidence" value="ECO:0007669"/>
    <property type="project" value="RHEA"/>
</dbReference>
<dbReference type="PATRIC" id="fig|869212.3.peg.2734"/>
<dbReference type="InterPro" id="IPR013792">
    <property type="entry name" value="RNA3'P_cycl/enolpyr_Trfase_a/b"/>
</dbReference>